<feature type="domain" description="RING-type" evidence="8">
    <location>
        <begin position="1886"/>
        <end position="2119"/>
    </location>
</feature>
<dbReference type="InterPro" id="IPR002867">
    <property type="entry name" value="IBR_dom"/>
</dbReference>
<dbReference type="InterPro" id="IPR027417">
    <property type="entry name" value="P-loop_NTPase"/>
</dbReference>
<dbReference type="GO" id="GO:0071013">
    <property type="term" value="C:catalytic step 2 spliceosome"/>
    <property type="evidence" value="ECO:0007669"/>
    <property type="project" value="TreeGrafter"/>
</dbReference>
<evidence type="ECO:0000256" key="7">
    <source>
        <dbReference type="SAM" id="MobiDB-lite"/>
    </source>
</evidence>
<accession>L7LYF9</accession>
<keyword evidence="5" id="KW-0833">Ubl conjugation pathway</keyword>
<dbReference type="EMBL" id="GACK01007948">
    <property type="protein sequence ID" value="JAA57086.1"/>
    <property type="molecule type" value="mRNA"/>
</dbReference>
<keyword evidence="9" id="KW-0347">Helicase</keyword>
<dbReference type="CDD" id="cd10910">
    <property type="entry name" value="PIN_limkain_b1_N_like"/>
    <property type="match status" value="1"/>
</dbReference>
<dbReference type="PROSITE" id="PS51873">
    <property type="entry name" value="TRIAD"/>
    <property type="match status" value="1"/>
</dbReference>
<evidence type="ECO:0000256" key="3">
    <source>
        <dbReference type="ARBA" id="ARBA00022737"/>
    </source>
</evidence>
<dbReference type="SMART" id="SM00647">
    <property type="entry name" value="IBR"/>
    <property type="match status" value="2"/>
</dbReference>
<keyword evidence="2" id="KW-0479">Metal-binding</keyword>
<dbReference type="Gene3D" id="3.40.50.300">
    <property type="entry name" value="P-loop containing nucleotide triphosphate hydrolases"/>
    <property type="match status" value="2"/>
</dbReference>
<dbReference type="GO" id="GO:0004540">
    <property type="term" value="F:RNA nuclease activity"/>
    <property type="evidence" value="ECO:0007669"/>
    <property type="project" value="InterPro"/>
</dbReference>
<dbReference type="InterPro" id="IPR007502">
    <property type="entry name" value="Helicase-assoc_dom"/>
</dbReference>
<dbReference type="GO" id="GO:0003724">
    <property type="term" value="F:RNA helicase activity"/>
    <property type="evidence" value="ECO:0007669"/>
    <property type="project" value="TreeGrafter"/>
</dbReference>
<reference evidence="9" key="2">
    <citation type="journal article" date="2015" name="J. Proteomics">
        <title>Sexual differences in the sialomes of the zebra tick, Rhipicephalus pulchellus.</title>
        <authorList>
            <person name="Tan A.W."/>
            <person name="Francischetti I.M."/>
            <person name="Slovak M."/>
            <person name="Kini R.M."/>
            <person name="Ribeiro J.M."/>
        </authorList>
    </citation>
    <scope>NUCLEOTIDE SEQUENCE</scope>
    <source>
        <tissue evidence="9">Salivary gland</tissue>
    </source>
</reference>
<feature type="compositionally biased region" description="Low complexity" evidence="7">
    <location>
        <begin position="54"/>
        <end position="75"/>
    </location>
</feature>
<keyword evidence="9" id="KW-0067">ATP-binding</keyword>
<keyword evidence="9" id="KW-0547">Nucleotide-binding</keyword>
<dbReference type="SMART" id="SM00847">
    <property type="entry name" value="HA2"/>
    <property type="match status" value="1"/>
</dbReference>
<reference evidence="9" key="1">
    <citation type="submission" date="2012-11" db="EMBL/GenBank/DDBJ databases">
        <authorList>
            <person name="Lucero-Rivera Y.E."/>
            <person name="Tovar-Ramirez D."/>
        </authorList>
    </citation>
    <scope>NUCLEOTIDE SEQUENCE</scope>
    <source>
        <tissue evidence="9">Salivary gland</tissue>
    </source>
</reference>
<dbReference type="GO" id="GO:0016740">
    <property type="term" value="F:transferase activity"/>
    <property type="evidence" value="ECO:0007669"/>
    <property type="project" value="UniProtKB-KW"/>
</dbReference>
<sequence>MKRGGSQPGSRAAHQQNSGHQRGAARPGGGGGRGANRGSGAHAGEHPPHRTTRGGNSHAGSNSGNNQQKQQSKQQDQPRGGHTRGDRGRVQRGRFHSRGRGGGAKAHPHGSDRNILGGGALSAGQNLLSFKRALRRKTADDETSMVSESDSCAFSVSDFGDAMSECGFNDGQFYDGDKNFTEERDMGEDEYALSKLDDFEDLMDAVSTAGNEKSGGADLRAPQPVLGAPAVLAPSASVGWISVFWDIENCAVPSGVPAYDIVRKVRQTFYKNLREADFLVACDIGRMKPAVVVELTEAHVTLMHVPGGQKNAADEKLRSELRRFSDAYKLTGSRVVLISGDVDFAAEIHEIRYKNLIHVALIHNDQAKRSLTDTANQSIRYAEFVANIRKDERAKEAKASVPTGQRKPLTQKPPQVGKVNNAQDPAGVCKVAAGSAPSGQKQAVKKLSKESQKDSVRVTGAILDAEARTAPVAAGGGANGICASNKKETKTNDVAATEAVLTKVGLLVRQQPRNLQHWKSFLSKLNIPQDFSLEIGKDKDVICLVYSSNNKSKKAVAALNKQINGEGDVVKCLGILSDKTVRCDIVRSPEGPLCSKNVKDAISYNEALRKFVRQDIAALKGNDQGAKETRLALEKLGESYAAQLNEFMATLGRISTSSQDAHSITTKEAVRLLRASPLYSVKSRLFEALEKRKVVFLVAPPGSASCLEVPSYLRDLGFRVLSIQPSAIAAEQCAKYAASLSGIGAVECWRAPGQQVSAQSTVVFTTARRFFHEFMRCGTTLAGFQAIVVDALQEDSAYQRIVLAVLRMHFLPRVHLVLSGSDSYACSSVQQTFCLGDEEILKCYVQFPVEVIWKERPTNLNVAAASVAATIEFCQKCGKGGDIVVFLPSLADAFLADALLKYRKDAGQLEETVRHEVLFPGNTSLSTFSSPSLRDWRVVFAVEYPDAIASTLRARCVIDSGLTRTVVYRNGVLVAQLAYISEAEAEERKALVGHRLKGICYRLYNRDVFASSLSVDEKNSRFIEDIVLRLARQVGNVAPYLEKIPKEFVTYAKKALAGIGALDSNGRLTDLGAKLCENSLEPRLGKLVLGSLDKTAPLNAVLTSALAYEDLLATYRPLNKDGTERKVQRAEGDCVFSRITDLYKNWLAVPKKMKSAWCEVNSVNETFISHLHSTVLAIQSEFDALRGKNLNADSTKQDKDVTVTVAELLAESFPQGLLQASERGFSSPTLGTKLQVSPLSVLGIKAGQTKNVVCCLFSRVPGARKLQLLNFSSLPDRDDISETKADTPLSSSKLPHIQKRFGPIGNLIWNQQFNTQRVLHSIQDKLGNEGHGKEGSLEMDATAQCIVVRGSAQYCIEARQYLQSIVTDQVAKLARKDREALLTPPDSPYSTHPVLAVIGVGGRLDEILSPTNFRTLVVGDVKVPLADFRKLVNSFGDIVQYWFLKKDNAFQITYKTAKEADAAYVSLSKHDGVLAVSVKGQALAYRDEQKHRRPAFHAQVSLPRRRCTGIAFAALPDQASMDRIAGSLPLRLQLDGAVVTCERSKNAPCELFLKGLAPAIDQTAVEKLLCSSLPVGPKSVRLIREPHLETTAPELRALEDAVRGIFEREAGTDVPKLSLQKPKNTDYVFKGWMSFEDAVAAQRACALLKGAPVSTDISQGGDSAVTLPLTVHTLVQETFFFPRLFFAAIQDRVGAELRRQEGIRPEDNLKCDATPCGPAVVRVSLRANNLHDFQKAVQLFNRLISTEAALFEESVQPEIVAAVVNVVTPEGGVYVIRKPGSMRLVGDEELVSAVVEVLKKRTKAQGKYKRKKLVLVGDDFSALRSFVGKFGHDPWELAKECKLEAAQFDANFEAIDVVGLDAAIGRAEQLISQLPRRPVEAESTSRSERCPICREQPCPSEGDEASVDGHRLELCGHWHCRSCLLLVFKQAPLPLACFEEDCASPWAMADIVHVAGNDSGLLSDLARRSFESTVASDAIGRWCPCPIPECHFALDAHRDTEEQGVRVLGDVHICPGCTNAVCFRCRSLYHYGMSCTAFRASMLPSNGTTANKQSWLAEDPGKHLVCPPCKTNLVRQSASKVDACWACRRLFCWHCHQSFEDDAAAARGHRTQSCVAAHR</sequence>
<dbReference type="InterPro" id="IPR044066">
    <property type="entry name" value="TRIAD_supradom"/>
</dbReference>
<proteinExistence type="evidence at transcript level"/>
<evidence type="ECO:0000256" key="4">
    <source>
        <dbReference type="ARBA" id="ARBA00022771"/>
    </source>
</evidence>
<feature type="compositionally biased region" description="Gly residues" evidence="7">
    <location>
        <begin position="26"/>
        <end position="37"/>
    </location>
</feature>
<keyword evidence="3" id="KW-0677">Repeat</keyword>
<dbReference type="Gene3D" id="1.20.120.1080">
    <property type="match status" value="1"/>
</dbReference>
<keyword evidence="4" id="KW-0863">Zinc-finger</keyword>
<dbReference type="Pfam" id="PF01936">
    <property type="entry name" value="NYN"/>
    <property type="match status" value="1"/>
</dbReference>
<dbReference type="GO" id="GO:0008270">
    <property type="term" value="F:zinc ion binding"/>
    <property type="evidence" value="ECO:0007669"/>
    <property type="project" value="UniProtKB-KW"/>
</dbReference>
<dbReference type="PANTHER" id="PTHR18934">
    <property type="entry name" value="ATP-DEPENDENT RNA HELICASE"/>
    <property type="match status" value="1"/>
</dbReference>
<evidence type="ECO:0000256" key="6">
    <source>
        <dbReference type="ARBA" id="ARBA00022833"/>
    </source>
</evidence>
<dbReference type="GO" id="GO:0003723">
    <property type="term" value="F:RNA binding"/>
    <property type="evidence" value="ECO:0007669"/>
    <property type="project" value="TreeGrafter"/>
</dbReference>
<evidence type="ECO:0000256" key="2">
    <source>
        <dbReference type="ARBA" id="ARBA00022723"/>
    </source>
</evidence>
<dbReference type="SUPFAM" id="SSF52540">
    <property type="entry name" value="P-loop containing nucleoside triphosphate hydrolases"/>
    <property type="match status" value="1"/>
</dbReference>
<feature type="region of interest" description="Disordered" evidence="7">
    <location>
        <begin position="1"/>
        <end position="118"/>
    </location>
</feature>
<evidence type="ECO:0000256" key="1">
    <source>
        <dbReference type="ARBA" id="ARBA00022679"/>
    </source>
</evidence>
<keyword evidence="1" id="KW-0808">Transferase</keyword>
<organism evidence="9">
    <name type="scientific">Rhipicephalus pulchellus</name>
    <name type="common">Yellow backed tick</name>
    <name type="synonym">Dermacentor pulchellus</name>
    <dbReference type="NCBI Taxonomy" id="72859"/>
    <lineage>
        <taxon>Eukaryota</taxon>
        <taxon>Metazoa</taxon>
        <taxon>Ecdysozoa</taxon>
        <taxon>Arthropoda</taxon>
        <taxon>Chelicerata</taxon>
        <taxon>Arachnida</taxon>
        <taxon>Acari</taxon>
        <taxon>Parasitiformes</taxon>
        <taxon>Ixodida</taxon>
        <taxon>Ixodoidea</taxon>
        <taxon>Ixodidae</taxon>
        <taxon>Rhipicephalinae</taxon>
        <taxon>Rhipicephalus</taxon>
        <taxon>Rhipicephalus</taxon>
    </lineage>
</organism>
<keyword evidence="6" id="KW-0862">Zinc</keyword>
<evidence type="ECO:0000256" key="5">
    <source>
        <dbReference type="ARBA" id="ARBA00022786"/>
    </source>
</evidence>
<dbReference type="PANTHER" id="PTHR18934:SF85">
    <property type="entry name" value="ATP-DEPENDENT RNA HELICASE DHX8"/>
    <property type="match status" value="1"/>
</dbReference>
<feature type="region of interest" description="Disordered" evidence="7">
    <location>
        <begin position="395"/>
        <end position="421"/>
    </location>
</feature>
<dbReference type="Pfam" id="PF01485">
    <property type="entry name" value="IBR"/>
    <property type="match status" value="1"/>
</dbReference>
<name>L7LYF9_RHIPC</name>
<evidence type="ECO:0000313" key="9">
    <source>
        <dbReference type="EMBL" id="JAA57086.1"/>
    </source>
</evidence>
<dbReference type="GO" id="GO:0000390">
    <property type="term" value="P:spliceosomal complex disassembly"/>
    <property type="evidence" value="ECO:0007669"/>
    <property type="project" value="TreeGrafter"/>
</dbReference>
<protein>
    <submittedName>
        <fullName evidence="9">Putative deah-box rna helicase</fullName>
    </submittedName>
</protein>
<feature type="compositionally biased region" description="Basic residues" evidence="7">
    <location>
        <begin position="90"/>
        <end position="99"/>
    </location>
</feature>
<dbReference type="InterPro" id="IPR021139">
    <property type="entry name" value="NYN"/>
</dbReference>
<keyword evidence="9" id="KW-0378">Hydrolase</keyword>
<evidence type="ECO:0000259" key="8">
    <source>
        <dbReference type="PROSITE" id="PS51873"/>
    </source>
</evidence>